<dbReference type="EMBL" id="GL876966">
    <property type="protein sequence ID" value="KLU81245.1"/>
    <property type="molecule type" value="Genomic_DNA"/>
</dbReference>
<comment type="function">
    <text evidence="2">RNA-binding nucleolar protein required for pre-rRNA processing. Involved in production of 18S rRNA and assembly of small ribosomal subunit.</text>
</comment>
<feature type="compositionally biased region" description="Basic and acidic residues" evidence="4">
    <location>
        <begin position="397"/>
        <end position="406"/>
    </location>
</feature>
<feature type="compositionally biased region" description="Basic and acidic residues" evidence="4">
    <location>
        <begin position="909"/>
        <end position="921"/>
    </location>
</feature>
<sequence length="921" mass="100794">MTSGASRNPSTTMATASRPSRFNTFAMPNGTDKPSQPIGTSYQNPAWKQGIIGAESIWGSSGVIGSFGKRDAAGSRATGENAPTGSGALAASSEAENTWATRTPWSTSDNAQNKPSGSTSPNRTREMQSFGDLSVHQNLITSRPVVGPAASFAANRTNPGANFDASNSSFKYGATTGDMGSDKENGGQYTAMGRYDEIETSLRNIRRDPRVRQDLTSYMSPGGHPNGSFPAKYEVDPTQHAAYDEPYATSQVTLMNAPRPSVQGPAAFPAQPGSMRTTYSAEEELQERLRRNFNISDGTDAVAASPFQPQARPFQFNPGSMPWDAGAGAPFKVNGSNVPFFTPETHTEATMSGYGSGKRGSIPDGGSPVPNLRSTLTSPRHLTDTPPVPVNSWSRPGSRDPRNGLDAERRSSANAYMLQAQQLHQPGPGQPTFYPQGFYQPSIPPYQSPMYDPYSQAQFRPPLPQFPGHALPLYPQQYLPQVAPLAHRQHKGEDSTNLAQSRLLNEYRSNNKASKRYELKDIYNYVVEFSGDQQGSRFIQTKLETANSDEKDRVFREIEPNAVQLMKDLFGNYVIQKFFEHGNQVQKKILAGQMKGRMVDLSTQVYACRVVQKALEHVLVEQQAELVKELEPSTLDIMQHQNGNHVIQKIIELLPRKYIGFAFEAVRGHLKSLSMQTYGCRVVQRMLEQGTEEDTAAMMEELHASMPALVTDSYGNYVVQHIISNGRPEHQRRTIGVVMAQVVTFSKHKFASNVVEKCLVHGTAEDRTKMCEVLIRTAPDGTSPIHQLMKDQYGNYVIQKLVDQLREPEKSDFIMKMKPQFNSLKKNNSGRQIAAIDKIISAVEHSDAGSDAGGACLQVDVSSAAPTPVLTMEPNTPQSSSPPSTNAGANDDMADETGAMVVKPQGPESVEKCPEVRVDEA</sequence>
<dbReference type="InterPro" id="IPR016024">
    <property type="entry name" value="ARM-type_fold"/>
</dbReference>
<reference evidence="6" key="1">
    <citation type="submission" date="2010-05" db="EMBL/GenBank/DDBJ databases">
        <title>The Genome Sequence of Magnaporthe poae strain ATCC 64411.</title>
        <authorList>
            <consortium name="The Broad Institute Genome Sequencing Platform"/>
            <consortium name="Broad Institute Genome Sequencing Center for Infectious Disease"/>
            <person name="Ma L.-J."/>
            <person name="Dead R."/>
            <person name="Young S."/>
            <person name="Zeng Q."/>
            <person name="Koehrsen M."/>
            <person name="Alvarado L."/>
            <person name="Berlin A."/>
            <person name="Chapman S.B."/>
            <person name="Chen Z."/>
            <person name="Freedman E."/>
            <person name="Gellesch M."/>
            <person name="Goldberg J."/>
            <person name="Griggs A."/>
            <person name="Gujja S."/>
            <person name="Heilman E.R."/>
            <person name="Heiman D."/>
            <person name="Hepburn T."/>
            <person name="Howarth C."/>
            <person name="Jen D."/>
            <person name="Larson L."/>
            <person name="Mehta T."/>
            <person name="Neiman D."/>
            <person name="Pearson M."/>
            <person name="Roberts A."/>
            <person name="Saif S."/>
            <person name="Shea T."/>
            <person name="Shenoy N."/>
            <person name="Sisk P."/>
            <person name="Stolte C."/>
            <person name="Sykes S."/>
            <person name="Walk T."/>
            <person name="White J."/>
            <person name="Yandava C."/>
            <person name="Haas B."/>
            <person name="Nusbaum C."/>
            <person name="Birren B."/>
        </authorList>
    </citation>
    <scope>NUCLEOTIDE SEQUENCE</scope>
    <source>
        <strain evidence="6">ATCC 64411</strain>
    </source>
</reference>
<dbReference type="PANTHER" id="PTHR12537:SF12">
    <property type="entry name" value="MATERNAL PROTEIN PUMILIO"/>
    <property type="match status" value="1"/>
</dbReference>
<dbReference type="Gene3D" id="1.25.10.10">
    <property type="entry name" value="Leucine-rich Repeat Variant"/>
    <property type="match status" value="1"/>
</dbReference>
<reference evidence="8" key="2">
    <citation type="submission" date="2010-05" db="EMBL/GenBank/DDBJ databases">
        <title>The genome sequence of Magnaporthe poae strain ATCC 64411.</title>
        <authorList>
            <person name="Ma L.-J."/>
            <person name="Dead R."/>
            <person name="Young S."/>
            <person name="Zeng Q."/>
            <person name="Koehrsen M."/>
            <person name="Alvarado L."/>
            <person name="Berlin A."/>
            <person name="Chapman S.B."/>
            <person name="Chen Z."/>
            <person name="Freedman E."/>
            <person name="Gellesch M."/>
            <person name="Goldberg J."/>
            <person name="Griggs A."/>
            <person name="Gujja S."/>
            <person name="Heilman E.R."/>
            <person name="Heiman D."/>
            <person name="Hepburn T."/>
            <person name="Howarth C."/>
            <person name="Jen D."/>
            <person name="Larson L."/>
            <person name="Mehta T."/>
            <person name="Neiman D."/>
            <person name="Pearson M."/>
            <person name="Roberts A."/>
            <person name="Saif S."/>
            <person name="Shea T."/>
            <person name="Shenoy N."/>
            <person name="Sisk P."/>
            <person name="Stolte C."/>
            <person name="Sykes S."/>
            <person name="Walk T."/>
            <person name="White J."/>
            <person name="Yandava C."/>
            <person name="Haas B."/>
            <person name="Nusbaum C."/>
            <person name="Birren B."/>
        </authorList>
    </citation>
    <scope>NUCLEOTIDE SEQUENCE [LARGE SCALE GENOMIC DNA]</scope>
    <source>
        <strain evidence="8">ATCC 64411 / 73-15</strain>
    </source>
</reference>
<evidence type="ECO:0000256" key="3">
    <source>
        <dbReference type="PROSITE-ProRule" id="PRU00317"/>
    </source>
</evidence>
<keyword evidence="8" id="KW-1185">Reference proteome</keyword>
<dbReference type="STRING" id="644358.A0A0C4DKQ9"/>
<evidence type="ECO:0000313" key="8">
    <source>
        <dbReference type="Proteomes" id="UP000011715"/>
    </source>
</evidence>
<feature type="repeat" description="Pumilio" evidence="3">
    <location>
        <begin position="593"/>
        <end position="628"/>
    </location>
</feature>
<dbReference type="VEuPathDB" id="FungiDB:MAPG_00337"/>
<dbReference type="InterPro" id="IPR001313">
    <property type="entry name" value="Pumilio_RNA-bd_rpt"/>
</dbReference>
<dbReference type="PROSITE" id="PS50302">
    <property type="entry name" value="PUM"/>
    <property type="match status" value="8"/>
</dbReference>
<feature type="compositionally biased region" description="Low complexity" evidence="4">
    <location>
        <begin position="85"/>
        <end position="96"/>
    </location>
</feature>
<feature type="compositionally biased region" description="Polar residues" evidence="4">
    <location>
        <begin position="32"/>
        <end position="44"/>
    </location>
</feature>
<feature type="repeat" description="Pumilio" evidence="3">
    <location>
        <begin position="780"/>
        <end position="816"/>
    </location>
</feature>
<proteinExistence type="predicted"/>
<dbReference type="OrthoDB" id="668540at2759"/>
<gene>
    <name evidence="6" type="ORF">MAPG_00337</name>
</gene>
<feature type="repeat" description="Pumilio" evidence="3">
    <location>
        <begin position="665"/>
        <end position="700"/>
    </location>
</feature>
<feature type="compositionally biased region" description="Polar residues" evidence="4">
    <location>
        <begin position="1"/>
        <end position="23"/>
    </location>
</feature>
<feature type="repeat" description="Pumilio" evidence="3">
    <location>
        <begin position="521"/>
        <end position="556"/>
    </location>
</feature>
<reference evidence="6" key="3">
    <citation type="submission" date="2011-03" db="EMBL/GenBank/DDBJ databases">
        <title>Annotation of Magnaporthe poae ATCC 64411.</title>
        <authorList>
            <person name="Ma L.-J."/>
            <person name="Dead R."/>
            <person name="Young S.K."/>
            <person name="Zeng Q."/>
            <person name="Gargeya S."/>
            <person name="Fitzgerald M."/>
            <person name="Haas B."/>
            <person name="Abouelleil A."/>
            <person name="Alvarado L."/>
            <person name="Arachchi H.M."/>
            <person name="Berlin A."/>
            <person name="Brown A."/>
            <person name="Chapman S.B."/>
            <person name="Chen Z."/>
            <person name="Dunbar C."/>
            <person name="Freedman E."/>
            <person name="Gearin G."/>
            <person name="Gellesch M."/>
            <person name="Goldberg J."/>
            <person name="Griggs A."/>
            <person name="Gujja S."/>
            <person name="Heiman D."/>
            <person name="Howarth C."/>
            <person name="Larson L."/>
            <person name="Lui A."/>
            <person name="MacDonald P.J.P."/>
            <person name="Mehta T."/>
            <person name="Montmayeur A."/>
            <person name="Murphy C."/>
            <person name="Neiman D."/>
            <person name="Pearson M."/>
            <person name="Priest M."/>
            <person name="Roberts A."/>
            <person name="Saif S."/>
            <person name="Shea T."/>
            <person name="Shenoy N."/>
            <person name="Sisk P."/>
            <person name="Stolte C."/>
            <person name="Sykes S."/>
            <person name="Yandava C."/>
            <person name="Wortman J."/>
            <person name="Nusbaum C."/>
            <person name="Birren B."/>
        </authorList>
    </citation>
    <scope>NUCLEOTIDE SEQUENCE</scope>
    <source>
        <strain evidence="6">ATCC 64411</strain>
    </source>
</reference>
<feature type="region of interest" description="Disordered" evidence="4">
    <location>
        <begin position="867"/>
        <end position="921"/>
    </location>
</feature>
<evidence type="ECO:0000313" key="7">
    <source>
        <dbReference type="EnsemblFungi" id="MAPG_00337T0"/>
    </source>
</evidence>
<name>A0A0C4DKQ9_MAGP6</name>
<dbReference type="eggNOG" id="KOG1488">
    <property type="taxonomic scope" value="Eukaryota"/>
</dbReference>
<evidence type="ECO:0000256" key="2">
    <source>
        <dbReference type="ARBA" id="ARBA00024893"/>
    </source>
</evidence>
<dbReference type="SUPFAM" id="SSF48371">
    <property type="entry name" value="ARM repeat"/>
    <property type="match status" value="1"/>
</dbReference>
<dbReference type="InterPro" id="IPR011989">
    <property type="entry name" value="ARM-like"/>
</dbReference>
<dbReference type="Pfam" id="PF00806">
    <property type="entry name" value="PUF"/>
    <property type="match status" value="8"/>
</dbReference>
<feature type="repeat" description="Pumilio" evidence="3">
    <location>
        <begin position="701"/>
        <end position="736"/>
    </location>
</feature>
<dbReference type="EMBL" id="ADBL01000077">
    <property type="status" value="NOT_ANNOTATED_CDS"/>
    <property type="molecule type" value="Genomic_DNA"/>
</dbReference>
<dbReference type="CDD" id="cd07920">
    <property type="entry name" value="Pumilio"/>
    <property type="match status" value="1"/>
</dbReference>
<dbReference type="PROSITE" id="PS50303">
    <property type="entry name" value="PUM_HD"/>
    <property type="match status" value="1"/>
</dbReference>
<dbReference type="EnsemblFungi" id="MAPG_00337T0">
    <property type="protein sequence ID" value="MAPG_00337T0"/>
    <property type="gene ID" value="MAPG_00337"/>
</dbReference>
<feature type="compositionally biased region" description="Polar residues" evidence="4">
    <location>
        <begin position="98"/>
        <end position="122"/>
    </location>
</feature>
<feature type="region of interest" description="Disordered" evidence="4">
    <location>
        <begin position="346"/>
        <end position="406"/>
    </location>
</feature>
<feature type="region of interest" description="Disordered" evidence="4">
    <location>
        <begin position="70"/>
        <end position="126"/>
    </location>
</feature>
<feature type="region of interest" description="Disordered" evidence="4">
    <location>
        <begin position="424"/>
        <end position="447"/>
    </location>
</feature>
<dbReference type="Proteomes" id="UP000011715">
    <property type="component" value="Unassembled WGS sequence"/>
</dbReference>
<evidence type="ECO:0000256" key="1">
    <source>
        <dbReference type="ARBA" id="ARBA00022737"/>
    </source>
</evidence>
<keyword evidence="1" id="KW-0677">Repeat</keyword>
<dbReference type="PANTHER" id="PTHR12537">
    <property type="entry name" value="RNA BINDING PROTEIN PUMILIO-RELATED"/>
    <property type="match status" value="1"/>
</dbReference>
<dbReference type="SMART" id="SM00025">
    <property type="entry name" value="Pumilio"/>
    <property type="match status" value="8"/>
</dbReference>
<dbReference type="GO" id="GO:0000288">
    <property type="term" value="P:nuclear-transcribed mRNA catabolic process, deadenylation-dependent decay"/>
    <property type="evidence" value="ECO:0007669"/>
    <property type="project" value="TreeGrafter"/>
</dbReference>
<dbReference type="AlphaFoldDB" id="A0A0C4DKQ9"/>
<feature type="region of interest" description="Disordered" evidence="4">
    <location>
        <begin position="1"/>
        <end position="44"/>
    </location>
</feature>
<evidence type="ECO:0000259" key="5">
    <source>
        <dbReference type="PROSITE" id="PS50303"/>
    </source>
</evidence>
<feature type="compositionally biased region" description="Low complexity" evidence="4">
    <location>
        <begin position="874"/>
        <end position="886"/>
    </location>
</feature>
<protein>
    <recommendedName>
        <fullName evidence="5">PUM-HD domain-containing protein</fullName>
    </recommendedName>
</protein>
<feature type="domain" description="PUM-HD" evidence="5">
    <location>
        <begin position="499"/>
        <end position="841"/>
    </location>
</feature>
<feature type="repeat" description="Pumilio" evidence="3">
    <location>
        <begin position="629"/>
        <end position="664"/>
    </location>
</feature>
<feature type="repeat" description="Pumilio" evidence="3">
    <location>
        <begin position="737"/>
        <end position="776"/>
    </location>
</feature>
<dbReference type="InterPro" id="IPR033133">
    <property type="entry name" value="PUM-HD"/>
</dbReference>
<organism evidence="7 8">
    <name type="scientific">Magnaporthiopsis poae (strain ATCC 64411 / 73-15)</name>
    <name type="common">Kentucky bluegrass fungus</name>
    <name type="synonym">Magnaporthe poae</name>
    <dbReference type="NCBI Taxonomy" id="644358"/>
    <lineage>
        <taxon>Eukaryota</taxon>
        <taxon>Fungi</taxon>
        <taxon>Dikarya</taxon>
        <taxon>Ascomycota</taxon>
        <taxon>Pezizomycotina</taxon>
        <taxon>Sordariomycetes</taxon>
        <taxon>Sordariomycetidae</taxon>
        <taxon>Magnaporthales</taxon>
        <taxon>Magnaporthaceae</taxon>
        <taxon>Magnaporthiopsis</taxon>
    </lineage>
</organism>
<evidence type="ECO:0000256" key="4">
    <source>
        <dbReference type="SAM" id="MobiDB-lite"/>
    </source>
</evidence>
<feature type="repeat" description="Pumilio" evidence="3">
    <location>
        <begin position="557"/>
        <end position="592"/>
    </location>
</feature>
<accession>A0A0C4DKQ9</accession>
<dbReference type="GO" id="GO:0003730">
    <property type="term" value="F:mRNA 3'-UTR binding"/>
    <property type="evidence" value="ECO:0007669"/>
    <property type="project" value="TreeGrafter"/>
</dbReference>
<dbReference type="GO" id="GO:0005737">
    <property type="term" value="C:cytoplasm"/>
    <property type="evidence" value="ECO:0007669"/>
    <property type="project" value="TreeGrafter"/>
</dbReference>
<reference evidence="7" key="4">
    <citation type="journal article" date="2015" name="G3 (Bethesda)">
        <title>Genome sequences of three phytopathogenic species of the Magnaporthaceae family of fungi.</title>
        <authorList>
            <person name="Okagaki L.H."/>
            <person name="Nunes C.C."/>
            <person name="Sailsbery J."/>
            <person name="Clay B."/>
            <person name="Brown D."/>
            <person name="John T."/>
            <person name="Oh Y."/>
            <person name="Young N."/>
            <person name="Fitzgerald M."/>
            <person name="Haas B.J."/>
            <person name="Zeng Q."/>
            <person name="Young S."/>
            <person name="Adiconis X."/>
            <person name="Fan L."/>
            <person name="Levin J.Z."/>
            <person name="Mitchell T.K."/>
            <person name="Okubara P.A."/>
            <person name="Farman M.L."/>
            <person name="Kohn L.M."/>
            <person name="Birren B."/>
            <person name="Ma L.-J."/>
            <person name="Dean R.A."/>
        </authorList>
    </citation>
    <scope>NUCLEOTIDE SEQUENCE</scope>
    <source>
        <strain evidence="7">ATCC 64411 / 73-15</strain>
    </source>
</reference>
<reference evidence="7" key="5">
    <citation type="submission" date="2015-06" db="UniProtKB">
        <authorList>
            <consortium name="EnsemblFungi"/>
        </authorList>
    </citation>
    <scope>IDENTIFICATION</scope>
    <source>
        <strain evidence="7">ATCC 64411</strain>
    </source>
</reference>
<evidence type="ECO:0000313" key="6">
    <source>
        <dbReference type="EMBL" id="KLU81245.1"/>
    </source>
</evidence>
<dbReference type="InterPro" id="IPR033712">
    <property type="entry name" value="Pumilio_RNA-bd"/>
</dbReference>